<reference evidence="1" key="1">
    <citation type="journal article" date="2023" name="G3 (Bethesda)">
        <title>Whole genome assemblies of Zophobas morio and Tenebrio molitor.</title>
        <authorList>
            <person name="Kaur S."/>
            <person name="Stinson S.A."/>
            <person name="diCenzo G.C."/>
        </authorList>
    </citation>
    <scope>NUCLEOTIDE SEQUENCE</scope>
    <source>
        <strain evidence="1">QUZm001</strain>
    </source>
</reference>
<dbReference type="EMBL" id="JALNTZ010000009">
    <property type="protein sequence ID" value="KAJ3641468.1"/>
    <property type="molecule type" value="Genomic_DNA"/>
</dbReference>
<protein>
    <recommendedName>
        <fullName evidence="3">NACHT domain-containing protein</fullName>
    </recommendedName>
</protein>
<evidence type="ECO:0000313" key="1">
    <source>
        <dbReference type="EMBL" id="KAJ3641468.1"/>
    </source>
</evidence>
<proteinExistence type="predicted"/>
<organism evidence="1 2">
    <name type="scientific">Zophobas morio</name>
    <dbReference type="NCBI Taxonomy" id="2755281"/>
    <lineage>
        <taxon>Eukaryota</taxon>
        <taxon>Metazoa</taxon>
        <taxon>Ecdysozoa</taxon>
        <taxon>Arthropoda</taxon>
        <taxon>Hexapoda</taxon>
        <taxon>Insecta</taxon>
        <taxon>Pterygota</taxon>
        <taxon>Neoptera</taxon>
        <taxon>Endopterygota</taxon>
        <taxon>Coleoptera</taxon>
        <taxon>Polyphaga</taxon>
        <taxon>Cucujiformia</taxon>
        <taxon>Tenebrionidae</taxon>
        <taxon>Zophobas</taxon>
    </lineage>
</organism>
<dbReference type="SUPFAM" id="SSF52540">
    <property type="entry name" value="P-loop containing nucleoside triphosphate hydrolases"/>
    <property type="match status" value="1"/>
</dbReference>
<sequence length="161" mass="18805">MGKSTVMKVLYNNCPSHYWGVYVDLINYNAFLATKPDSKAMWNCFLRNEGTKNTNVKKQFKSIFRKNKKIHLYLDGLDEVDSGYVNSVLDFVKEASSDGINVWISSRENLRQMISQTLNVLPIEIQELSKEQQENYIYNKLKEKYRKEEITIILEAIYSSV</sequence>
<dbReference type="AlphaFoldDB" id="A0AA38M2J4"/>
<dbReference type="Gene3D" id="3.40.50.300">
    <property type="entry name" value="P-loop containing nucleotide triphosphate hydrolases"/>
    <property type="match status" value="1"/>
</dbReference>
<gene>
    <name evidence="1" type="ORF">Zmor_027975</name>
</gene>
<dbReference type="InterPro" id="IPR027417">
    <property type="entry name" value="P-loop_NTPase"/>
</dbReference>
<dbReference type="Proteomes" id="UP001168821">
    <property type="component" value="Unassembled WGS sequence"/>
</dbReference>
<evidence type="ECO:0008006" key="3">
    <source>
        <dbReference type="Google" id="ProtNLM"/>
    </source>
</evidence>
<name>A0AA38M2J4_9CUCU</name>
<evidence type="ECO:0000313" key="2">
    <source>
        <dbReference type="Proteomes" id="UP001168821"/>
    </source>
</evidence>
<keyword evidence="2" id="KW-1185">Reference proteome</keyword>
<accession>A0AA38M2J4</accession>
<comment type="caution">
    <text evidence="1">The sequence shown here is derived from an EMBL/GenBank/DDBJ whole genome shotgun (WGS) entry which is preliminary data.</text>
</comment>